<sequence>MAQFECTRCGKCCMNAGEFIAIESRLSGRNFACITKITGERFVARIEEEHLGLFNDPGYAPRSARRCPFLRQNPGTDEYICTIHASRPPVCRVFVCCSMRIYAPDGSPVGTVKGRRSLVTDDEALRTCWDEAVKPLTTDDDVAWQAMVQTALAEHGYRVERYE</sequence>
<evidence type="ECO:0000313" key="2">
    <source>
        <dbReference type="Proteomes" id="UP001168338"/>
    </source>
</evidence>
<gene>
    <name evidence="1" type="ORF">FGU65_09990</name>
</gene>
<comment type="caution">
    <text evidence="1">The sequence shown here is derived from an EMBL/GenBank/DDBJ whole genome shotgun (WGS) entry which is preliminary data.</text>
</comment>
<keyword evidence="2" id="KW-1185">Reference proteome</keyword>
<proteinExistence type="predicted"/>
<dbReference type="InterPro" id="IPR005358">
    <property type="entry name" value="Puta_zinc/iron-chelating_dom"/>
</dbReference>
<dbReference type="EMBL" id="VCYH01000006">
    <property type="protein sequence ID" value="MDN7025215.1"/>
    <property type="molecule type" value="Genomic_DNA"/>
</dbReference>
<protein>
    <submittedName>
        <fullName evidence="1">YkgJ family cysteine cluster protein</fullName>
    </submittedName>
</protein>
<organism evidence="1 2">
    <name type="scientific">Methanoculleus frigidifontis</name>
    <dbReference type="NCBI Taxonomy" id="2584085"/>
    <lineage>
        <taxon>Archaea</taxon>
        <taxon>Methanobacteriati</taxon>
        <taxon>Methanobacteriota</taxon>
        <taxon>Stenosarchaea group</taxon>
        <taxon>Methanomicrobia</taxon>
        <taxon>Methanomicrobiales</taxon>
        <taxon>Methanomicrobiaceae</taxon>
        <taxon>Methanoculleus</taxon>
    </lineage>
</organism>
<dbReference type="Pfam" id="PF03692">
    <property type="entry name" value="CxxCxxCC"/>
    <property type="match status" value="1"/>
</dbReference>
<dbReference type="RefSeq" id="WP_301664360.1">
    <property type="nucleotide sequence ID" value="NZ_VCYH01000006.1"/>
</dbReference>
<evidence type="ECO:0000313" key="1">
    <source>
        <dbReference type="EMBL" id="MDN7025215.1"/>
    </source>
</evidence>
<accession>A0ABT8MBA1</accession>
<reference evidence="1" key="1">
    <citation type="submission" date="2019-05" db="EMBL/GenBank/DDBJ databases">
        <title>Methanoculleus sp. FWC-SCC1, a methanogenic archaeon isolated from deep marine cold seep.</title>
        <authorList>
            <person name="Chen Y.-W."/>
            <person name="Chen S.-C."/>
            <person name="Teng N.-H."/>
            <person name="Lai M.-C."/>
        </authorList>
    </citation>
    <scope>NUCLEOTIDE SEQUENCE</scope>
    <source>
        <strain evidence="1">FWC-SCC1</strain>
    </source>
</reference>
<dbReference type="Proteomes" id="UP001168338">
    <property type="component" value="Unassembled WGS sequence"/>
</dbReference>
<name>A0ABT8MBA1_9EURY</name>